<name>H0E4S4_9ACTN</name>
<gene>
    <name evidence="1" type="ORF">PAI11_18050</name>
</gene>
<organism evidence="1 2">
    <name type="scientific">Patulibacter medicamentivorans</name>
    <dbReference type="NCBI Taxonomy" id="1097667"/>
    <lineage>
        <taxon>Bacteria</taxon>
        <taxon>Bacillati</taxon>
        <taxon>Actinomycetota</taxon>
        <taxon>Thermoleophilia</taxon>
        <taxon>Solirubrobacterales</taxon>
        <taxon>Patulibacteraceae</taxon>
        <taxon>Patulibacter</taxon>
    </lineage>
</organism>
<reference evidence="1 2" key="1">
    <citation type="journal article" date="2013" name="Biodegradation">
        <title>Quantitative proteomic analysis of ibuprofen-degrading Patulibacter sp. strain I11.</title>
        <authorList>
            <person name="Almeida B."/>
            <person name="Kjeldal H."/>
            <person name="Lolas I."/>
            <person name="Knudsen A.D."/>
            <person name="Carvalho G."/>
            <person name="Nielsen K.L."/>
            <person name="Barreto Crespo M.T."/>
            <person name="Stensballe A."/>
            <person name="Nielsen J.L."/>
        </authorList>
    </citation>
    <scope>NUCLEOTIDE SEQUENCE [LARGE SCALE GENOMIC DNA]</scope>
    <source>
        <strain evidence="1 2">I11</strain>
    </source>
</reference>
<evidence type="ECO:0000313" key="2">
    <source>
        <dbReference type="Proteomes" id="UP000005143"/>
    </source>
</evidence>
<protein>
    <submittedName>
        <fullName evidence="1">Uncharacterized protein</fullName>
    </submittedName>
</protein>
<dbReference type="Proteomes" id="UP000005143">
    <property type="component" value="Unassembled WGS sequence"/>
</dbReference>
<proteinExistence type="predicted"/>
<accession>H0E4S4</accession>
<dbReference type="AlphaFoldDB" id="H0E4S4"/>
<dbReference type="EMBL" id="AGUD01000118">
    <property type="protein sequence ID" value="EHN11310.1"/>
    <property type="molecule type" value="Genomic_DNA"/>
</dbReference>
<evidence type="ECO:0000313" key="1">
    <source>
        <dbReference type="EMBL" id="EHN11310.1"/>
    </source>
</evidence>
<comment type="caution">
    <text evidence="1">The sequence shown here is derived from an EMBL/GenBank/DDBJ whole genome shotgun (WGS) entry which is preliminary data.</text>
</comment>
<keyword evidence="2" id="KW-1185">Reference proteome</keyword>
<sequence length="113" mass="12141">MGSSPDAARPVPPSLMPEPRPVIEIVLGDDVLRLDGTVVETLHRAATGHRFHVSHVAVEAKEKRGTLHLRVGVEVGGSIVGGVRLSVPEERRDEVLALFAEARRRRDEIAGGG</sequence>